<organism evidence="2 3">
    <name type="scientific">Intoshia linei</name>
    <dbReference type="NCBI Taxonomy" id="1819745"/>
    <lineage>
        <taxon>Eukaryota</taxon>
        <taxon>Metazoa</taxon>
        <taxon>Spiralia</taxon>
        <taxon>Lophotrochozoa</taxon>
        <taxon>Mesozoa</taxon>
        <taxon>Orthonectida</taxon>
        <taxon>Rhopaluridae</taxon>
        <taxon>Intoshia</taxon>
    </lineage>
</organism>
<dbReference type="AlphaFoldDB" id="A0A177AS58"/>
<sequence>MQQQLMGGKPRCNTTRGASQREPMANNAKDEGA</sequence>
<comment type="caution">
    <text evidence="2">The sequence shown here is derived from an EMBL/GenBank/DDBJ whole genome shotgun (WGS) entry which is preliminary data.</text>
</comment>
<evidence type="ECO:0000256" key="1">
    <source>
        <dbReference type="SAM" id="MobiDB-lite"/>
    </source>
</evidence>
<proteinExistence type="predicted"/>
<protein>
    <submittedName>
        <fullName evidence="2">Uncharacterized protein</fullName>
    </submittedName>
</protein>
<keyword evidence="3" id="KW-1185">Reference proteome</keyword>
<reference evidence="2 3" key="1">
    <citation type="submission" date="2016-04" db="EMBL/GenBank/DDBJ databases">
        <title>The genome of Intoshia linei affirms orthonectids as highly simplified spiralians.</title>
        <authorList>
            <person name="Mikhailov K.V."/>
            <person name="Slusarev G.S."/>
            <person name="Nikitin M.A."/>
            <person name="Logacheva M.D."/>
            <person name="Penin A."/>
            <person name="Aleoshin V."/>
            <person name="Panchin Y.V."/>
        </authorList>
    </citation>
    <scope>NUCLEOTIDE SEQUENCE [LARGE SCALE GENOMIC DNA]</scope>
    <source>
        <strain evidence="2">Intl2013</strain>
        <tissue evidence="2">Whole animal</tissue>
    </source>
</reference>
<evidence type="ECO:0000313" key="2">
    <source>
        <dbReference type="EMBL" id="OAF64213.1"/>
    </source>
</evidence>
<accession>A0A177AS58</accession>
<gene>
    <name evidence="2" type="ORF">A3Q56_08084</name>
</gene>
<evidence type="ECO:0000313" key="3">
    <source>
        <dbReference type="Proteomes" id="UP000078046"/>
    </source>
</evidence>
<feature type="region of interest" description="Disordered" evidence="1">
    <location>
        <begin position="1"/>
        <end position="33"/>
    </location>
</feature>
<dbReference type="Proteomes" id="UP000078046">
    <property type="component" value="Unassembled WGS sequence"/>
</dbReference>
<name>A0A177AS58_9BILA</name>
<dbReference type="EMBL" id="LWCA01002022">
    <property type="protein sequence ID" value="OAF64213.1"/>
    <property type="molecule type" value="Genomic_DNA"/>
</dbReference>